<dbReference type="Pfam" id="PF04943">
    <property type="entry name" value="Pox_F11"/>
    <property type="match status" value="1"/>
</dbReference>
<proteinExistence type="inferred from homology"/>
<evidence type="ECO:0000256" key="3">
    <source>
        <dbReference type="ARBA" id="ARBA00034827"/>
    </source>
</evidence>
<comment type="similarity">
    <text evidence="2">Belongs to the orthopoxvirus OPG055 family.</text>
</comment>
<comment type="function">
    <text evidence="1">Stimulates increases in peripheral microtubule dynamics and may increase the motility of the infected cells, contributing to cell-to-cell spread of the virus. Seems to inhibit the signaling via the GTPase RHOA and DIAPH1/mDia.</text>
</comment>
<sequence>MGFCIPLRSKMLKRGSRKSSSILTRRPTPKKMNIVTDLENRVKKNSYIENTNQGNILMDSIFVSTMSVETLFGSYITDNSDDYELKDLLNVTYNIKPVIVPDIKLDAVLDRDGNFRPADCFLVKLKHRDGFTKGALYLGHGAGFTATICLKNEGVSGLYIPGTSVIRSNICQGDTIVSRSSRGVQFLPQIGGEAIFLIVSLCPTKKLVETGFIIPEISSNDNAKIAARILSEKRKDTIAHIDTLIQYRQQLEFAYYNSCMLTEFLHYCNSYADTIKESLLKETIQKDINITHTNITTLLNETAKVIKLVKSLVDKEDTDIVNNFITKEIKNCGGVKNRDKIVNSLSLSNLDFRL</sequence>
<evidence type="ECO:0000256" key="4">
    <source>
        <dbReference type="ARBA" id="ARBA00034919"/>
    </source>
</evidence>
<dbReference type="Proteomes" id="UP000164837">
    <property type="component" value="Genome"/>
</dbReference>
<dbReference type="PIRSF" id="PIRSF015981">
    <property type="entry name" value="VAC_F11L"/>
    <property type="match status" value="1"/>
</dbReference>
<evidence type="ECO:0000256" key="2">
    <source>
        <dbReference type="ARBA" id="ARBA00034743"/>
    </source>
</evidence>
<accession>A0A075ILD2</accession>
<evidence type="ECO:0000313" key="5">
    <source>
        <dbReference type="EMBL" id="AIF30117.1"/>
    </source>
</evidence>
<name>A0A075ILD2_9POXV</name>
<protein>
    <recommendedName>
        <fullName evidence="3">Protein OPG055</fullName>
    </recommendedName>
    <alternativeName>
        <fullName evidence="4">Protein F11</fullName>
    </alternativeName>
</protein>
<dbReference type="InterPro" id="IPR007027">
    <property type="entry name" value="Poxvirus_F11"/>
</dbReference>
<evidence type="ECO:0000313" key="6">
    <source>
        <dbReference type="Proteomes" id="UP000164837"/>
    </source>
</evidence>
<organism evidence="5 6">
    <name type="scientific">Ectromelia virus Naval</name>
    <dbReference type="NCBI Taxonomy" id="1651168"/>
    <lineage>
        <taxon>Viruses</taxon>
        <taxon>Varidnaviria</taxon>
        <taxon>Bamfordvirae</taxon>
        <taxon>Nucleocytoviricota</taxon>
        <taxon>Pokkesviricetes</taxon>
        <taxon>Chitovirales</taxon>
        <taxon>Poxviridae</taxon>
        <taxon>Chordopoxvirinae</taxon>
        <taxon>Orthopoxvirus</taxon>
        <taxon>Orthopoxvirus ectromelia</taxon>
        <taxon>Ectromelia virus</taxon>
    </lineage>
</organism>
<reference evidence="5 6" key="1">
    <citation type="journal article" date="2014" name="Virology">
        <title>The genome sequence of ectromelia virus Naval and Cornell isolates from outbreaks in North America.</title>
        <authorList>
            <person name="Mavian C."/>
            <person name="Lopez-Bueno A."/>
            <person name="Bryant N.A."/>
            <person name="Seeger K."/>
            <person name="Quail M.A."/>
            <person name="Harris D."/>
            <person name="Barrell B."/>
            <person name="Alcami A."/>
        </authorList>
    </citation>
    <scope>NUCLEOTIDE SEQUENCE [LARGE SCALE GENOMIC DNA]</scope>
    <source>
        <strain evidence="5">NAVAL</strain>
    </source>
</reference>
<dbReference type="EMBL" id="KJ563295">
    <property type="protein sequence ID" value="AIF30117.1"/>
    <property type="molecule type" value="Genomic_DNA"/>
</dbReference>
<evidence type="ECO:0000256" key="1">
    <source>
        <dbReference type="ARBA" id="ARBA00025062"/>
    </source>
</evidence>